<dbReference type="OrthoDB" id="5600037at2759"/>
<accession>A0A6A5JUZ9</accession>
<sequence length="169" mass="19192">MGFKELSDDKFMVSYTDKLDYDLIREHDLDLTKILLEHPDKETQSLSITSVGISAAITSYARIYISRLKLDIIKLGGNIYYSDTDSIVTDKELPNHLIHPTDIGLLKLEHKVKKGIFISGKLYGLINDDNKIVIKSKGINSKSLKFNDFEELLMNKNIHHAIKTISKIS</sequence>
<organism evidence="1 2">
    <name type="scientific">Decorospora gaudefroyi</name>
    <dbReference type="NCBI Taxonomy" id="184978"/>
    <lineage>
        <taxon>Eukaryota</taxon>
        <taxon>Fungi</taxon>
        <taxon>Dikarya</taxon>
        <taxon>Ascomycota</taxon>
        <taxon>Pezizomycotina</taxon>
        <taxon>Dothideomycetes</taxon>
        <taxon>Pleosporomycetidae</taxon>
        <taxon>Pleosporales</taxon>
        <taxon>Pleosporineae</taxon>
        <taxon>Pleosporaceae</taxon>
        <taxon>Decorospora</taxon>
    </lineage>
</organism>
<proteinExistence type="predicted"/>
<dbReference type="Gene3D" id="3.90.1600.10">
    <property type="entry name" value="Palm domain of DNA polymerase"/>
    <property type="match status" value="1"/>
</dbReference>
<protein>
    <submittedName>
        <fullName evidence="1">Uncharacterized protein</fullName>
    </submittedName>
</protein>
<dbReference type="AlphaFoldDB" id="A0A6A5JUZ9"/>
<dbReference type="EMBL" id="ML975767">
    <property type="protein sequence ID" value="KAF1828025.1"/>
    <property type="molecule type" value="Genomic_DNA"/>
</dbReference>
<dbReference type="InterPro" id="IPR043502">
    <property type="entry name" value="DNA/RNA_pol_sf"/>
</dbReference>
<dbReference type="InterPro" id="IPR023211">
    <property type="entry name" value="DNA_pol_palm_dom_sf"/>
</dbReference>
<keyword evidence="2" id="KW-1185">Reference proteome</keyword>
<reference evidence="1" key="1">
    <citation type="submission" date="2020-01" db="EMBL/GenBank/DDBJ databases">
        <authorList>
            <consortium name="DOE Joint Genome Institute"/>
            <person name="Haridas S."/>
            <person name="Albert R."/>
            <person name="Binder M."/>
            <person name="Bloem J."/>
            <person name="Labutti K."/>
            <person name="Salamov A."/>
            <person name="Andreopoulos B."/>
            <person name="Baker S.E."/>
            <person name="Barry K."/>
            <person name="Bills G."/>
            <person name="Bluhm B.H."/>
            <person name="Cannon C."/>
            <person name="Castanera R."/>
            <person name="Culley D.E."/>
            <person name="Daum C."/>
            <person name="Ezra D."/>
            <person name="Gonzalez J.B."/>
            <person name="Henrissat B."/>
            <person name="Kuo A."/>
            <person name="Liang C."/>
            <person name="Lipzen A."/>
            <person name="Lutzoni F."/>
            <person name="Magnuson J."/>
            <person name="Mondo S."/>
            <person name="Nolan M."/>
            <person name="Ohm R."/>
            <person name="Pangilinan J."/>
            <person name="Park H.-J."/>
            <person name="Ramirez L."/>
            <person name="Alfaro M."/>
            <person name="Sun H."/>
            <person name="Tritt A."/>
            <person name="Yoshinaga Y."/>
            <person name="Zwiers L.-H."/>
            <person name="Turgeon B.G."/>
            <person name="Goodwin S.B."/>
            <person name="Spatafora J.W."/>
            <person name="Crous P.W."/>
            <person name="Grigoriev I.V."/>
        </authorList>
    </citation>
    <scope>NUCLEOTIDE SEQUENCE</scope>
    <source>
        <strain evidence="1">P77</strain>
    </source>
</reference>
<dbReference type="SUPFAM" id="SSF56672">
    <property type="entry name" value="DNA/RNA polymerases"/>
    <property type="match status" value="1"/>
</dbReference>
<dbReference type="GO" id="GO:0000166">
    <property type="term" value="F:nucleotide binding"/>
    <property type="evidence" value="ECO:0007669"/>
    <property type="project" value="InterPro"/>
</dbReference>
<gene>
    <name evidence="1" type="ORF">BDW02DRAFT_620814</name>
</gene>
<evidence type="ECO:0000313" key="2">
    <source>
        <dbReference type="Proteomes" id="UP000800040"/>
    </source>
</evidence>
<dbReference type="GO" id="GO:0003676">
    <property type="term" value="F:nucleic acid binding"/>
    <property type="evidence" value="ECO:0007669"/>
    <property type="project" value="InterPro"/>
</dbReference>
<dbReference type="PROSITE" id="PS00116">
    <property type="entry name" value="DNA_POLYMERASE_B"/>
    <property type="match status" value="1"/>
</dbReference>
<evidence type="ECO:0000313" key="1">
    <source>
        <dbReference type="EMBL" id="KAF1828025.1"/>
    </source>
</evidence>
<dbReference type="Proteomes" id="UP000800040">
    <property type="component" value="Unassembled WGS sequence"/>
</dbReference>
<name>A0A6A5JUZ9_9PLEO</name>
<dbReference type="InterPro" id="IPR017964">
    <property type="entry name" value="DNA-dir_DNA_pol_B_CS"/>
</dbReference>